<dbReference type="InterPro" id="IPR010730">
    <property type="entry name" value="HET"/>
</dbReference>
<dbReference type="Pfam" id="PF06985">
    <property type="entry name" value="HET"/>
    <property type="match status" value="1"/>
</dbReference>
<reference evidence="3" key="1">
    <citation type="journal article" date="2023" name="Mol. Phylogenet. Evol.">
        <title>Genome-scale phylogeny and comparative genomics of the fungal order Sordariales.</title>
        <authorList>
            <person name="Hensen N."/>
            <person name="Bonometti L."/>
            <person name="Westerberg I."/>
            <person name="Brannstrom I.O."/>
            <person name="Guillou S."/>
            <person name="Cros-Aarteil S."/>
            <person name="Calhoun S."/>
            <person name="Haridas S."/>
            <person name="Kuo A."/>
            <person name="Mondo S."/>
            <person name="Pangilinan J."/>
            <person name="Riley R."/>
            <person name="LaButti K."/>
            <person name="Andreopoulos B."/>
            <person name="Lipzen A."/>
            <person name="Chen C."/>
            <person name="Yan M."/>
            <person name="Daum C."/>
            <person name="Ng V."/>
            <person name="Clum A."/>
            <person name="Steindorff A."/>
            <person name="Ohm R.A."/>
            <person name="Martin F."/>
            <person name="Silar P."/>
            <person name="Natvig D.O."/>
            <person name="Lalanne C."/>
            <person name="Gautier V."/>
            <person name="Ament-Velasquez S.L."/>
            <person name="Kruys A."/>
            <person name="Hutchinson M.I."/>
            <person name="Powell A.J."/>
            <person name="Barry K."/>
            <person name="Miller A.N."/>
            <person name="Grigoriev I.V."/>
            <person name="Debuchy R."/>
            <person name="Gladieux P."/>
            <person name="Hiltunen Thoren M."/>
            <person name="Johannesson H."/>
        </authorList>
    </citation>
    <scope>NUCLEOTIDE SEQUENCE</scope>
    <source>
        <strain evidence="3">CBS 232.78</strain>
    </source>
</reference>
<feature type="region of interest" description="Disordered" evidence="1">
    <location>
        <begin position="1"/>
        <end position="30"/>
    </location>
</feature>
<feature type="domain" description="Heterokaryon incompatibility" evidence="2">
    <location>
        <begin position="97"/>
        <end position="188"/>
    </location>
</feature>
<keyword evidence="4" id="KW-1185">Reference proteome</keyword>
<name>A0AAE0NTP5_9PEZI</name>
<protein>
    <recommendedName>
        <fullName evidence="2">Heterokaryon incompatibility domain-containing protein</fullName>
    </recommendedName>
</protein>
<reference evidence="3" key="2">
    <citation type="submission" date="2023-06" db="EMBL/GenBank/DDBJ databases">
        <authorList>
            <consortium name="Lawrence Berkeley National Laboratory"/>
            <person name="Haridas S."/>
            <person name="Hensen N."/>
            <person name="Bonometti L."/>
            <person name="Westerberg I."/>
            <person name="Brannstrom I.O."/>
            <person name="Guillou S."/>
            <person name="Cros-Aarteil S."/>
            <person name="Calhoun S."/>
            <person name="Kuo A."/>
            <person name="Mondo S."/>
            <person name="Pangilinan J."/>
            <person name="Riley R."/>
            <person name="LaButti K."/>
            <person name="Andreopoulos B."/>
            <person name="Lipzen A."/>
            <person name="Chen C."/>
            <person name="Yanf M."/>
            <person name="Daum C."/>
            <person name="Ng V."/>
            <person name="Clum A."/>
            <person name="Steindorff A."/>
            <person name="Ohm R."/>
            <person name="Martin F."/>
            <person name="Silar P."/>
            <person name="Natvig D."/>
            <person name="Lalanne C."/>
            <person name="Gautier V."/>
            <person name="Ament-velasquez S.L."/>
            <person name="Kruys A."/>
            <person name="Hutchinson M.I."/>
            <person name="Powell A.J."/>
            <person name="Barry K."/>
            <person name="Miller A.N."/>
            <person name="Grigoriev I.V."/>
            <person name="Debuchy R."/>
            <person name="Gladieux P."/>
            <person name="Thoren M.H."/>
            <person name="Johannesson H."/>
        </authorList>
    </citation>
    <scope>NUCLEOTIDE SEQUENCE</scope>
    <source>
        <strain evidence="3">CBS 232.78</strain>
    </source>
</reference>
<dbReference type="PANTHER" id="PTHR24148">
    <property type="entry name" value="ANKYRIN REPEAT DOMAIN-CONTAINING PROTEIN 39 HOMOLOG-RELATED"/>
    <property type="match status" value="1"/>
</dbReference>
<accession>A0AAE0NTP5</accession>
<evidence type="ECO:0000259" key="2">
    <source>
        <dbReference type="Pfam" id="PF06985"/>
    </source>
</evidence>
<evidence type="ECO:0000256" key="1">
    <source>
        <dbReference type="SAM" id="MobiDB-lite"/>
    </source>
</evidence>
<evidence type="ECO:0000313" key="4">
    <source>
        <dbReference type="Proteomes" id="UP001285441"/>
    </source>
</evidence>
<dbReference type="Proteomes" id="UP001285441">
    <property type="component" value="Unassembled WGS sequence"/>
</dbReference>
<dbReference type="PANTHER" id="PTHR24148:SF64">
    <property type="entry name" value="HETEROKARYON INCOMPATIBILITY DOMAIN-CONTAINING PROTEIN"/>
    <property type="match status" value="1"/>
</dbReference>
<dbReference type="InterPro" id="IPR052895">
    <property type="entry name" value="HetReg/Transcr_Mod"/>
</dbReference>
<gene>
    <name evidence="3" type="ORF">B0H63DRAFT_469813</name>
</gene>
<dbReference type="AlphaFoldDB" id="A0AAE0NTP5"/>
<comment type="caution">
    <text evidence="3">The sequence shown here is derived from an EMBL/GenBank/DDBJ whole genome shotgun (WGS) entry which is preliminary data.</text>
</comment>
<sequence>MDNKRKRSSEHLSTVAKRAPRPSSDTSPSSLLAKQYQYKPLENSDIRLITILPAKSIEDDILIRIAHVPLLGPQQHVPTSGMSLRDVARTLPPHWKDGERTVKRMSDIYRLAHRVVVWLGPRTPDSKHALDTLEYLGKQVVVSTNWSRMPAPDAAEPTWYKNRERLPYDQKTWRAIGELLSRDWFERM</sequence>
<organism evidence="3 4">
    <name type="scientific">Podospora didyma</name>
    <dbReference type="NCBI Taxonomy" id="330526"/>
    <lineage>
        <taxon>Eukaryota</taxon>
        <taxon>Fungi</taxon>
        <taxon>Dikarya</taxon>
        <taxon>Ascomycota</taxon>
        <taxon>Pezizomycotina</taxon>
        <taxon>Sordariomycetes</taxon>
        <taxon>Sordariomycetidae</taxon>
        <taxon>Sordariales</taxon>
        <taxon>Podosporaceae</taxon>
        <taxon>Podospora</taxon>
    </lineage>
</organism>
<proteinExistence type="predicted"/>
<evidence type="ECO:0000313" key="3">
    <source>
        <dbReference type="EMBL" id="KAK3387329.1"/>
    </source>
</evidence>
<dbReference type="EMBL" id="JAULSW010000003">
    <property type="protein sequence ID" value="KAK3387329.1"/>
    <property type="molecule type" value="Genomic_DNA"/>
</dbReference>